<feature type="signal peptide" evidence="2">
    <location>
        <begin position="1"/>
        <end position="27"/>
    </location>
</feature>
<dbReference type="EMBL" id="DSXR01000030">
    <property type="protein sequence ID" value="HGS86403.1"/>
    <property type="molecule type" value="Genomic_DNA"/>
</dbReference>
<proteinExistence type="predicted"/>
<gene>
    <name evidence="3" type="ORF">ENT17_02175</name>
</gene>
<evidence type="ECO:0000313" key="3">
    <source>
        <dbReference type="EMBL" id="HGS86403.1"/>
    </source>
</evidence>
<evidence type="ECO:0000256" key="1">
    <source>
        <dbReference type="SAM" id="MobiDB-lite"/>
    </source>
</evidence>
<sequence length="229" mass="24618">MKPFNRFQIFLLFGGIFLLAAAGCAGSGDSPALPEVSSPAAPTAVPTFPPTPVPTEAPLPTAVTTPLLTDTPDVAKSCLIGRWIVTDMAPYFQTAFEGTDITYQGTSGNAWYQFNFDGSILLEAIEFTQSASIKVGTTEIPMDVILDGVGFASYRIEGNKVIFNNQQTSGIVFQVEVFGERTDLEVGLLGDAAKGEVAFLYECVGSNQLQLTPPLNDYAVFPILLERYK</sequence>
<comment type="caution">
    <text evidence="3">The sequence shown here is derived from an EMBL/GenBank/DDBJ whole genome shotgun (WGS) entry which is preliminary data.</text>
</comment>
<evidence type="ECO:0000256" key="2">
    <source>
        <dbReference type="SAM" id="SignalP"/>
    </source>
</evidence>
<dbReference type="PROSITE" id="PS51257">
    <property type="entry name" value="PROKAR_LIPOPROTEIN"/>
    <property type="match status" value="1"/>
</dbReference>
<feature type="compositionally biased region" description="Pro residues" evidence="1">
    <location>
        <begin position="47"/>
        <end position="56"/>
    </location>
</feature>
<name>A0A7C4L0C8_9CHLR</name>
<keyword evidence="2" id="KW-0732">Signal</keyword>
<feature type="compositionally biased region" description="Low complexity" evidence="1">
    <location>
        <begin position="34"/>
        <end position="46"/>
    </location>
</feature>
<protein>
    <recommendedName>
        <fullName evidence="4">Lipoprotein</fullName>
    </recommendedName>
</protein>
<dbReference type="AlphaFoldDB" id="A0A7C4L0C8"/>
<evidence type="ECO:0008006" key="4">
    <source>
        <dbReference type="Google" id="ProtNLM"/>
    </source>
</evidence>
<organism evidence="3">
    <name type="scientific">Bellilinea caldifistulae</name>
    <dbReference type="NCBI Taxonomy" id="360411"/>
    <lineage>
        <taxon>Bacteria</taxon>
        <taxon>Bacillati</taxon>
        <taxon>Chloroflexota</taxon>
        <taxon>Anaerolineae</taxon>
        <taxon>Anaerolineales</taxon>
        <taxon>Anaerolineaceae</taxon>
        <taxon>Bellilinea</taxon>
    </lineage>
</organism>
<feature type="chain" id="PRO_5028019929" description="Lipoprotein" evidence="2">
    <location>
        <begin position="28"/>
        <end position="229"/>
    </location>
</feature>
<feature type="region of interest" description="Disordered" evidence="1">
    <location>
        <begin position="32"/>
        <end position="56"/>
    </location>
</feature>
<reference evidence="3" key="1">
    <citation type="journal article" date="2020" name="mSystems">
        <title>Genome- and Community-Level Interaction Insights into Carbon Utilization and Element Cycling Functions of Hydrothermarchaeota in Hydrothermal Sediment.</title>
        <authorList>
            <person name="Zhou Z."/>
            <person name="Liu Y."/>
            <person name="Xu W."/>
            <person name="Pan J."/>
            <person name="Luo Z.H."/>
            <person name="Li M."/>
        </authorList>
    </citation>
    <scope>NUCLEOTIDE SEQUENCE [LARGE SCALE GENOMIC DNA]</scope>
    <source>
        <strain evidence="3">SpSt-556</strain>
    </source>
</reference>
<accession>A0A7C4L0C8</accession>